<keyword evidence="10" id="KW-1185">Reference proteome</keyword>
<dbReference type="Gene3D" id="1.20.120.160">
    <property type="entry name" value="HPT domain"/>
    <property type="match status" value="1"/>
</dbReference>
<dbReference type="InterPro" id="IPR011006">
    <property type="entry name" value="CheY-like_superfamily"/>
</dbReference>
<feature type="domain" description="Response regulatory" evidence="6">
    <location>
        <begin position="362"/>
        <end position="477"/>
    </location>
</feature>
<feature type="modified residue" description="4-aspartylphosphate" evidence="3">
    <location>
        <position position="51"/>
    </location>
</feature>
<dbReference type="PANTHER" id="PTHR48111:SF15">
    <property type="entry name" value="OMPR SUBFAMILY"/>
    <property type="match status" value="1"/>
</dbReference>
<dbReference type="Proteomes" id="UP001464891">
    <property type="component" value="Unassembled WGS sequence"/>
</dbReference>
<dbReference type="SUPFAM" id="SSF47226">
    <property type="entry name" value="Histidine-containing phosphotransfer domain, HPT domain"/>
    <property type="match status" value="1"/>
</dbReference>
<organism evidence="9 10">
    <name type="scientific">Trichocoleus desertorum GB2-A4</name>
    <dbReference type="NCBI Taxonomy" id="2933944"/>
    <lineage>
        <taxon>Bacteria</taxon>
        <taxon>Bacillati</taxon>
        <taxon>Cyanobacteriota</taxon>
        <taxon>Cyanophyceae</taxon>
        <taxon>Leptolyngbyales</taxon>
        <taxon>Trichocoleusaceae</taxon>
        <taxon>Trichocoleus</taxon>
    </lineage>
</organism>
<dbReference type="PROSITE" id="PS50110">
    <property type="entry name" value="RESPONSE_REGULATORY"/>
    <property type="match status" value="3"/>
</dbReference>
<dbReference type="InterPro" id="IPR008207">
    <property type="entry name" value="Sig_transdc_His_kin_Hpt_dom"/>
</dbReference>
<evidence type="ECO:0000313" key="10">
    <source>
        <dbReference type="Proteomes" id="UP001464891"/>
    </source>
</evidence>
<feature type="modified residue" description="4-aspartylphosphate" evidence="3">
    <location>
        <position position="411"/>
    </location>
</feature>
<dbReference type="CDD" id="cd00383">
    <property type="entry name" value="trans_reg_C"/>
    <property type="match status" value="1"/>
</dbReference>
<feature type="DNA-binding region" description="OmpR/PhoB-type" evidence="4">
    <location>
        <begin position="124"/>
        <end position="222"/>
    </location>
</feature>
<dbReference type="InterPro" id="IPR036388">
    <property type="entry name" value="WH-like_DNA-bd_sf"/>
</dbReference>
<evidence type="ECO:0000259" key="7">
    <source>
        <dbReference type="PROSITE" id="PS50894"/>
    </source>
</evidence>
<feature type="domain" description="Response regulatory" evidence="6">
    <location>
        <begin position="487"/>
        <end position="603"/>
    </location>
</feature>
<feature type="domain" description="HPt" evidence="7">
    <location>
        <begin position="247"/>
        <end position="347"/>
    </location>
</feature>
<feature type="modified residue" description="4-aspartylphosphate" evidence="3">
    <location>
        <position position="536"/>
    </location>
</feature>
<keyword evidence="3" id="KW-0597">Phosphoprotein</keyword>
<evidence type="ECO:0000259" key="6">
    <source>
        <dbReference type="PROSITE" id="PS50110"/>
    </source>
</evidence>
<dbReference type="RefSeq" id="WP_190443309.1">
    <property type="nucleotide sequence ID" value="NZ_JAMPKM010000032.1"/>
</dbReference>
<dbReference type="SUPFAM" id="SSF52172">
    <property type="entry name" value="CheY-like"/>
    <property type="match status" value="3"/>
</dbReference>
<feature type="domain" description="OmpR/PhoB-type" evidence="8">
    <location>
        <begin position="124"/>
        <end position="222"/>
    </location>
</feature>
<protein>
    <submittedName>
        <fullName evidence="9">Response regulator</fullName>
    </submittedName>
</protein>
<evidence type="ECO:0000313" key="9">
    <source>
        <dbReference type="EMBL" id="MEP0820515.1"/>
    </source>
</evidence>
<dbReference type="Gene3D" id="3.40.50.2300">
    <property type="match status" value="3"/>
</dbReference>
<sequence>MRILLIEDDPIISSTLAETLTAHHYTVNQAVDGQTGLELAEAFEYDLILLDVVIPKLDGIHVCKQLRSQGYQAPILLLTAKDSATDRVMGLDAGADDYVVKPFNLDELMARIRALLRRGKPIPSSVITWENLYFDPVNSEIICNDRPLRLTPKEYCLLELFLLNPKRIFSRKAILDRLWDFSEAPGEETVSTHIKCLRQKLKAAGAADPVETVHGLGYRLRPPSETQSSESKLPAIPTPKGVEEQKIKAKTSKIWQKFKGKFIEQFSTLERVALALKTNSFSLELQQQAQQEAHKLAGSLGIFGLMQGSQLARELEDLFQTSVTLATADIEKIIVLVELLGQELQKTPDTEGESAASNYAPLVLIVDDDLLLADRIRIEAIAWGLRVEVATDLVVARKAIAQSPPNVVLLDLNFPGAETGLVLLKELMQRQPQIPVLAFTGQGNLTDRLEVARLGGCVFLQKPLPTYEILKAVTDVLHQSQIQHHNQILIMDNDGTVFARMSELLQPLGVEVTGLRDSKQFWTVLTNTAPNLLVIDLELSGFSGLELCQTVRSDPKWRHLPIVFLSAHTAVEKIEQAFVVGADDYMSKAIADAELVTRIIHRLKRGGFQTTETREV</sequence>
<accession>A0ABV0JFK0</accession>
<dbReference type="Pfam" id="PF00072">
    <property type="entry name" value="Response_reg"/>
    <property type="match status" value="3"/>
</dbReference>
<dbReference type="CDD" id="cd00156">
    <property type="entry name" value="REC"/>
    <property type="match status" value="2"/>
</dbReference>
<dbReference type="PANTHER" id="PTHR48111">
    <property type="entry name" value="REGULATOR OF RPOS"/>
    <property type="match status" value="1"/>
</dbReference>
<dbReference type="InterPro" id="IPR016032">
    <property type="entry name" value="Sig_transdc_resp-reg_C-effctor"/>
</dbReference>
<dbReference type="SMART" id="SM00448">
    <property type="entry name" value="REC"/>
    <property type="match status" value="3"/>
</dbReference>
<evidence type="ECO:0000256" key="2">
    <source>
        <dbReference type="PROSITE-ProRule" id="PRU00110"/>
    </source>
</evidence>
<dbReference type="InterPro" id="IPR001867">
    <property type="entry name" value="OmpR/PhoB-type_DNA-bd"/>
</dbReference>
<dbReference type="Pfam" id="PF01627">
    <property type="entry name" value="Hpt"/>
    <property type="match status" value="1"/>
</dbReference>
<dbReference type="InterPro" id="IPR036641">
    <property type="entry name" value="HPT_dom_sf"/>
</dbReference>
<keyword evidence="1 4" id="KW-0238">DNA-binding</keyword>
<feature type="domain" description="Response regulatory" evidence="6">
    <location>
        <begin position="2"/>
        <end position="116"/>
    </location>
</feature>
<dbReference type="PROSITE" id="PS51755">
    <property type="entry name" value="OMPR_PHOB"/>
    <property type="match status" value="1"/>
</dbReference>
<dbReference type="Pfam" id="PF00486">
    <property type="entry name" value="Trans_reg_C"/>
    <property type="match status" value="1"/>
</dbReference>
<dbReference type="InterPro" id="IPR001789">
    <property type="entry name" value="Sig_transdc_resp-reg_receiver"/>
</dbReference>
<evidence type="ECO:0000256" key="3">
    <source>
        <dbReference type="PROSITE-ProRule" id="PRU00169"/>
    </source>
</evidence>
<dbReference type="Gene3D" id="1.10.10.10">
    <property type="entry name" value="Winged helix-like DNA-binding domain superfamily/Winged helix DNA-binding domain"/>
    <property type="match status" value="1"/>
</dbReference>
<proteinExistence type="predicted"/>
<reference evidence="9 10" key="1">
    <citation type="submission" date="2022-04" db="EMBL/GenBank/DDBJ databases">
        <title>Positive selection, recombination, and allopatry shape intraspecific diversity of widespread and dominant cyanobacteria.</title>
        <authorList>
            <person name="Wei J."/>
            <person name="Shu W."/>
            <person name="Hu C."/>
        </authorList>
    </citation>
    <scope>NUCLEOTIDE SEQUENCE [LARGE SCALE GENOMIC DNA]</scope>
    <source>
        <strain evidence="9 10">GB2-A4</strain>
    </source>
</reference>
<dbReference type="SUPFAM" id="SSF46894">
    <property type="entry name" value="C-terminal effector domain of the bipartite response regulators"/>
    <property type="match status" value="1"/>
</dbReference>
<name>A0ABV0JFK0_9CYAN</name>
<dbReference type="SMART" id="SM00862">
    <property type="entry name" value="Trans_reg_C"/>
    <property type="match status" value="1"/>
</dbReference>
<evidence type="ECO:0000256" key="1">
    <source>
        <dbReference type="ARBA" id="ARBA00023125"/>
    </source>
</evidence>
<dbReference type="EMBL" id="JAMPKM010000032">
    <property type="protein sequence ID" value="MEP0820515.1"/>
    <property type="molecule type" value="Genomic_DNA"/>
</dbReference>
<dbReference type="PROSITE" id="PS50894">
    <property type="entry name" value="HPT"/>
    <property type="match status" value="1"/>
</dbReference>
<gene>
    <name evidence="9" type="ORF">NC998_25805</name>
</gene>
<evidence type="ECO:0000259" key="8">
    <source>
        <dbReference type="PROSITE" id="PS51755"/>
    </source>
</evidence>
<feature type="modified residue" description="Phosphohistidine" evidence="2">
    <location>
        <position position="294"/>
    </location>
</feature>
<comment type="caution">
    <text evidence="9">The sequence shown here is derived from an EMBL/GenBank/DDBJ whole genome shotgun (WGS) entry which is preliminary data.</text>
</comment>
<dbReference type="InterPro" id="IPR039420">
    <property type="entry name" value="WalR-like"/>
</dbReference>
<evidence type="ECO:0000256" key="5">
    <source>
        <dbReference type="SAM" id="MobiDB-lite"/>
    </source>
</evidence>
<feature type="region of interest" description="Disordered" evidence="5">
    <location>
        <begin position="220"/>
        <end position="241"/>
    </location>
</feature>
<evidence type="ECO:0000256" key="4">
    <source>
        <dbReference type="PROSITE-ProRule" id="PRU01091"/>
    </source>
</evidence>